<dbReference type="GO" id="GO:0004140">
    <property type="term" value="F:dephospho-CoA kinase activity"/>
    <property type="evidence" value="ECO:0007669"/>
    <property type="project" value="UniProtKB-UniRule"/>
</dbReference>
<gene>
    <name evidence="5" type="primary">coaE</name>
    <name evidence="7" type="ORF">SAMN02746065_11056</name>
</gene>
<keyword evidence="3 5" id="KW-0067">ATP-binding</keyword>
<dbReference type="PANTHER" id="PTHR37954">
    <property type="entry name" value="BLL4979 PROTEIN"/>
    <property type="match status" value="1"/>
</dbReference>
<keyword evidence="2 5" id="KW-0547">Nucleotide-binding</keyword>
<evidence type="ECO:0000256" key="5">
    <source>
        <dbReference type="HAMAP-Rule" id="MF_00376"/>
    </source>
</evidence>
<dbReference type="HAMAP" id="MF_00376">
    <property type="entry name" value="Dephospho_CoA_kinase"/>
    <property type="match status" value="1"/>
</dbReference>
<dbReference type="InterPro" id="IPR001977">
    <property type="entry name" value="Depp_CoAkinase"/>
</dbReference>
<keyword evidence="8" id="KW-1185">Reference proteome</keyword>
<comment type="function">
    <text evidence="5">Catalyzes the phosphorylation of the 3'-hydroxyl group of dephosphocoenzyme A to form coenzyme A.</text>
</comment>
<dbReference type="InterPro" id="IPR003748">
    <property type="entry name" value="DUF169"/>
</dbReference>
<dbReference type="GO" id="GO:0015937">
    <property type="term" value="P:coenzyme A biosynthetic process"/>
    <property type="evidence" value="ECO:0007669"/>
    <property type="project" value="UniProtKB-UniRule"/>
</dbReference>
<dbReference type="EC" id="2.7.1.24" evidence="5 6"/>
<dbReference type="GO" id="GO:0005524">
    <property type="term" value="F:ATP binding"/>
    <property type="evidence" value="ECO:0007669"/>
    <property type="project" value="UniProtKB-UniRule"/>
</dbReference>
<dbReference type="PANTHER" id="PTHR37954:SF3">
    <property type="entry name" value="DUF169 DOMAIN-CONTAINING PROTEIN"/>
    <property type="match status" value="1"/>
</dbReference>
<accession>A0A1W2C0S0</accession>
<dbReference type="STRING" id="1121400.SAMN02746065_11056"/>
<dbReference type="UniPathway" id="UPA00241">
    <property type="reaction ID" value="UER00356"/>
</dbReference>
<evidence type="ECO:0000256" key="6">
    <source>
        <dbReference type="NCBIfam" id="TIGR00152"/>
    </source>
</evidence>
<sequence length="468" mass="52792">MQTKDKKNWEKIIRRFELLLRLKSFPVAFKMLEKKESLETIPFLRRPQSKMTMCQMINLVRNFDWSVGADLEDFLFSSCSSILGLREVPETHKNGTFRNIVWVATKADGQKFEAAIPRLPLGKYQALAMAPLVYNPFTPDIVLIYANPAQIMMMINALQFCDYEVMQFFCVGESSCSDAIVRCYESGKPSVGIPCYGERRYGHAQDDEMVMAVPAGLMEKTLSGLEALYRRGVRYPISFAGAECDVTQVFPPTYLGLDDMMKKVKGDGQHFLLGVTGGIASGKSTVSEMLENLGSPLIDFDLIARQVVEPGTPGLAKIVDYFGRQVLDEEGALDRKKMSDIVFGDMEKRKKLEGFTHPPIYEAFFEQVAQIIEKDPKAVIQVAVPLLIELNLQYLFDKLLVIHVPSQVQIERLAIRDGITEEEAANILKAQLPIDEKLQFADFVVDNTKDLAHTEKQIETVWAQLHKA</sequence>
<dbReference type="PROSITE" id="PS51219">
    <property type="entry name" value="DPCK"/>
    <property type="match status" value="1"/>
</dbReference>
<dbReference type="Gene3D" id="3.40.50.300">
    <property type="entry name" value="P-loop containing nucleotide triphosphate hydrolases"/>
    <property type="match status" value="1"/>
</dbReference>
<proteinExistence type="inferred from homology"/>
<comment type="subcellular location">
    <subcellularLocation>
        <location evidence="5">Cytoplasm</location>
    </subcellularLocation>
</comment>
<feature type="binding site" evidence="5">
    <location>
        <begin position="280"/>
        <end position="285"/>
    </location>
    <ligand>
        <name>ATP</name>
        <dbReference type="ChEBI" id="CHEBI:30616"/>
    </ligand>
</feature>
<keyword evidence="5" id="KW-0808">Transferase</keyword>
<dbReference type="AlphaFoldDB" id="A0A1W2C0S0"/>
<dbReference type="Proteomes" id="UP000192418">
    <property type="component" value="Unassembled WGS sequence"/>
</dbReference>
<dbReference type="SUPFAM" id="SSF52540">
    <property type="entry name" value="P-loop containing nucleoside triphosphate hydrolases"/>
    <property type="match status" value="1"/>
</dbReference>
<keyword evidence="5 7" id="KW-0418">Kinase</keyword>
<evidence type="ECO:0000313" key="8">
    <source>
        <dbReference type="Proteomes" id="UP000192418"/>
    </source>
</evidence>
<evidence type="ECO:0000256" key="3">
    <source>
        <dbReference type="ARBA" id="ARBA00022840"/>
    </source>
</evidence>
<keyword evidence="5" id="KW-0963">Cytoplasm</keyword>
<comment type="pathway">
    <text evidence="5">Cofactor biosynthesis; coenzyme A biosynthesis; CoA from (R)-pantothenate: step 5/5.</text>
</comment>
<comment type="catalytic activity">
    <reaction evidence="5">
        <text>3'-dephospho-CoA + ATP = ADP + CoA + H(+)</text>
        <dbReference type="Rhea" id="RHEA:18245"/>
        <dbReference type="ChEBI" id="CHEBI:15378"/>
        <dbReference type="ChEBI" id="CHEBI:30616"/>
        <dbReference type="ChEBI" id="CHEBI:57287"/>
        <dbReference type="ChEBI" id="CHEBI:57328"/>
        <dbReference type="ChEBI" id="CHEBI:456216"/>
        <dbReference type="EC" id="2.7.1.24"/>
    </reaction>
</comment>
<reference evidence="7 8" key="1">
    <citation type="submission" date="2017-04" db="EMBL/GenBank/DDBJ databases">
        <authorList>
            <person name="Afonso C.L."/>
            <person name="Miller P.J."/>
            <person name="Scott M.A."/>
            <person name="Spackman E."/>
            <person name="Goraichik I."/>
            <person name="Dimitrov K.M."/>
            <person name="Suarez D.L."/>
            <person name="Swayne D.E."/>
        </authorList>
    </citation>
    <scope>NUCLEOTIDE SEQUENCE [LARGE SCALE GENOMIC DNA]</scope>
    <source>
        <strain evidence="7 8">DSM 3385</strain>
    </source>
</reference>
<dbReference type="CDD" id="cd02022">
    <property type="entry name" value="DPCK"/>
    <property type="match status" value="1"/>
</dbReference>
<keyword evidence="4 5" id="KW-0173">Coenzyme A biosynthesis</keyword>
<dbReference type="OrthoDB" id="9812943at2"/>
<dbReference type="Pfam" id="PF02596">
    <property type="entry name" value="DUF169"/>
    <property type="match status" value="1"/>
</dbReference>
<evidence type="ECO:0000256" key="1">
    <source>
        <dbReference type="ARBA" id="ARBA00009018"/>
    </source>
</evidence>
<evidence type="ECO:0000313" key="7">
    <source>
        <dbReference type="EMBL" id="SMC78825.1"/>
    </source>
</evidence>
<evidence type="ECO:0000256" key="4">
    <source>
        <dbReference type="ARBA" id="ARBA00022993"/>
    </source>
</evidence>
<dbReference type="NCBIfam" id="TIGR00152">
    <property type="entry name" value="dephospho-CoA kinase"/>
    <property type="match status" value="1"/>
</dbReference>
<evidence type="ECO:0000256" key="2">
    <source>
        <dbReference type="ARBA" id="ARBA00022741"/>
    </source>
</evidence>
<organism evidence="7 8">
    <name type="scientific">Desulfocicer vacuolatum DSM 3385</name>
    <dbReference type="NCBI Taxonomy" id="1121400"/>
    <lineage>
        <taxon>Bacteria</taxon>
        <taxon>Pseudomonadati</taxon>
        <taxon>Thermodesulfobacteriota</taxon>
        <taxon>Desulfobacteria</taxon>
        <taxon>Desulfobacterales</taxon>
        <taxon>Desulfobacteraceae</taxon>
        <taxon>Desulfocicer</taxon>
    </lineage>
</organism>
<dbReference type="GO" id="GO:0005737">
    <property type="term" value="C:cytoplasm"/>
    <property type="evidence" value="ECO:0007669"/>
    <property type="project" value="UniProtKB-SubCell"/>
</dbReference>
<protein>
    <recommendedName>
        <fullName evidence="5 6">Dephospho-CoA kinase</fullName>
        <ecNumber evidence="5 6">2.7.1.24</ecNumber>
    </recommendedName>
    <alternativeName>
        <fullName evidence="5">Dephosphocoenzyme A kinase</fullName>
    </alternativeName>
</protein>
<dbReference type="InterPro" id="IPR027417">
    <property type="entry name" value="P-loop_NTPase"/>
</dbReference>
<dbReference type="EMBL" id="FWXY01000010">
    <property type="protein sequence ID" value="SMC78825.1"/>
    <property type="molecule type" value="Genomic_DNA"/>
</dbReference>
<dbReference type="RefSeq" id="WP_084069234.1">
    <property type="nucleotide sequence ID" value="NZ_FWXY01000010.1"/>
</dbReference>
<dbReference type="Pfam" id="PF01121">
    <property type="entry name" value="CoaE"/>
    <property type="match status" value="1"/>
</dbReference>
<comment type="similarity">
    <text evidence="1 5">Belongs to the CoaE family.</text>
</comment>
<name>A0A1W2C0S0_9BACT</name>